<sequence>MEVVVEQQHVLLTTHKTYSEVGELHSLRAFAQYPPLRAYLTKCAASGPMPSAVVVRRLERVAHRITGAVVDLVYAAESGGGVGTTQALRLGNTDPAVLLPVLVVDGRRHAVLARQAQVSQGLAVVPSAIRGTVGASGEFVGAAHASALECVGLRIAEATPLSPASFTIGSEGEPAVRLFTVVASCDAEGVQRLQQQSSDLTLVALEDVFAAGDAAASLAVSLLWSAA</sequence>
<protein>
    <submittedName>
        <fullName evidence="1">Uncharacterized protein</fullName>
    </submittedName>
</protein>
<reference evidence="1 2" key="1">
    <citation type="journal article" date="2021" name="MBio">
        <title>A New Model Trypanosomatid, Novymonas esmeraldas: Genomic Perception of Its 'Candidatus Pandoraea novymonadis' Endosymbiont.</title>
        <authorList>
            <person name="Zakharova A."/>
            <person name="Saura A."/>
            <person name="Butenko A."/>
            <person name="Podesvova L."/>
            <person name="Warmusova S."/>
            <person name="Kostygov A.Y."/>
            <person name="Nenarokova A."/>
            <person name="Lukes J."/>
            <person name="Opperdoes F.R."/>
            <person name="Yurchenko V."/>
        </authorList>
    </citation>
    <scope>NUCLEOTIDE SEQUENCE [LARGE SCALE GENOMIC DNA]</scope>
    <source>
        <strain evidence="1 2">E262AT.01</strain>
    </source>
</reference>
<keyword evidence="2" id="KW-1185">Reference proteome</keyword>
<proteinExistence type="predicted"/>
<comment type="caution">
    <text evidence="1">The sequence shown here is derived from an EMBL/GenBank/DDBJ whole genome shotgun (WGS) entry which is preliminary data.</text>
</comment>
<gene>
    <name evidence="1" type="ORF">NESM_000872700</name>
</gene>
<evidence type="ECO:0000313" key="1">
    <source>
        <dbReference type="EMBL" id="KAK7199045.1"/>
    </source>
</evidence>
<evidence type="ECO:0000313" key="2">
    <source>
        <dbReference type="Proteomes" id="UP001430356"/>
    </source>
</evidence>
<accession>A0AAW0EXG4</accession>
<organism evidence="1 2">
    <name type="scientific">Novymonas esmeraldas</name>
    <dbReference type="NCBI Taxonomy" id="1808958"/>
    <lineage>
        <taxon>Eukaryota</taxon>
        <taxon>Discoba</taxon>
        <taxon>Euglenozoa</taxon>
        <taxon>Kinetoplastea</taxon>
        <taxon>Metakinetoplastina</taxon>
        <taxon>Trypanosomatida</taxon>
        <taxon>Trypanosomatidae</taxon>
        <taxon>Novymonas</taxon>
    </lineage>
</organism>
<dbReference type="Proteomes" id="UP001430356">
    <property type="component" value="Unassembled WGS sequence"/>
</dbReference>
<dbReference type="EMBL" id="JAECZO010000204">
    <property type="protein sequence ID" value="KAK7199045.1"/>
    <property type="molecule type" value="Genomic_DNA"/>
</dbReference>
<dbReference type="AlphaFoldDB" id="A0AAW0EXG4"/>
<name>A0AAW0EXG4_9TRYP</name>